<comment type="caution">
    <text evidence="7">The sequence shown here is derived from an EMBL/GenBank/DDBJ whole genome shotgun (WGS) entry which is preliminary data.</text>
</comment>
<keyword evidence="8" id="KW-1185">Reference proteome</keyword>
<organism evidence="7 8">
    <name type="scientific">Schinkia azotoformans LMG 9581</name>
    <dbReference type="NCBI Taxonomy" id="1131731"/>
    <lineage>
        <taxon>Bacteria</taxon>
        <taxon>Bacillati</taxon>
        <taxon>Bacillota</taxon>
        <taxon>Bacilli</taxon>
        <taxon>Bacillales</taxon>
        <taxon>Bacillaceae</taxon>
        <taxon>Calidifontibacillus/Schinkia group</taxon>
        <taxon>Schinkia</taxon>
    </lineage>
</organism>
<dbReference type="GO" id="GO:0003677">
    <property type="term" value="F:DNA binding"/>
    <property type="evidence" value="ECO:0007669"/>
    <property type="project" value="InterPro"/>
</dbReference>
<evidence type="ECO:0000256" key="1">
    <source>
        <dbReference type="ARBA" id="ARBA00022741"/>
    </source>
</evidence>
<dbReference type="GO" id="GO:0000725">
    <property type="term" value="P:recombinational repair"/>
    <property type="evidence" value="ECO:0007669"/>
    <property type="project" value="TreeGrafter"/>
</dbReference>
<dbReference type="SUPFAM" id="SSF52540">
    <property type="entry name" value="P-loop containing nucleoside triphosphate hydrolases"/>
    <property type="match status" value="1"/>
</dbReference>
<dbReference type="Proteomes" id="UP000006315">
    <property type="component" value="Unassembled WGS sequence"/>
</dbReference>
<dbReference type="Gene3D" id="3.40.50.300">
    <property type="entry name" value="P-loop containing nucleotide triphosphate hydrolases"/>
    <property type="match status" value="2"/>
</dbReference>
<name>K6BVV5_SCHAZ</name>
<dbReference type="RefSeq" id="WP_003332953.1">
    <property type="nucleotide sequence ID" value="NZ_AJLR01000148.1"/>
</dbReference>
<dbReference type="GO" id="GO:0016787">
    <property type="term" value="F:hydrolase activity"/>
    <property type="evidence" value="ECO:0007669"/>
    <property type="project" value="UniProtKB-UniRule"/>
</dbReference>
<evidence type="ECO:0000259" key="6">
    <source>
        <dbReference type="PROSITE" id="PS51198"/>
    </source>
</evidence>
<feature type="domain" description="UvrD-like helicase ATP-binding" evidence="6">
    <location>
        <begin position="15"/>
        <end position="287"/>
    </location>
</feature>
<evidence type="ECO:0000256" key="2">
    <source>
        <dbReference type="ARBA" id="ARBA00022801"/>
    </source>
</evidence>
<dbReference type="PANTHER" id="PTHR11070:SF2">
    <property type="entry name" value="ATP-DEPENDENT DNA HELICASE SRS2"/>
    <property type="match status" value="1"/>
</dbReference>
<reference evidence="7 8" key="1">
    <citation type="journal article" date="2012" name="Front. Microbiol.">
        <title>Redundancy and modularity in membrane-associated dissimilatory nitrate reduction in Bacillus.</title>
        <authorList>
            <person name="Heylen K."/>
            <person name="Keltjens J."/>
        </authorList>
    </citation>
    <scope>NUCLEOTIDE SEQUENCE [LARGE SCALE GENOMIC DNA]</scope>
    <source>
        <strain evidence="7 8">LMG 9581</strain>
    </source>
</reference>
<keyword evidence="4 5" id="KW-0067">ATP-binding</keyword>
<dbReference type="PATRIC" id="fig|1131731.3.peg.3822"/>
<evidence type="ECO:0000256" key="5">
    <source>
        <dbReference type="PROSITE-ProRule" id="PRU00560"/>
    </source>
</evidence>
<dbReference type="InterPro" id="IPR000212">
    <property type="entry name" value="DNA_helicase_UvrD/REP"/>
</dbReference>
<accession>K6BVV5</accession>
<sequence>MIDIEKCNDDHIDDHVDEEIFNCLNLKNLKSFFLFAGAGSGKTRTLVSVLERFRDQNYQQLQLNGQRIAIITFTNAACEEIQRRLDYDPLFSVSTIHSFIWELIREFDKDIREWLDANLNNQIDDLKLQLSKGRKGTKTYVDRVKSLEIKEKRINNLENIKHFTYNPSGLNQSKESLSHSEVISIGAYFLTNKPLMGKILVRKFPILLIDESQDTNKELINAFFEVERKNNNIFSLGLFGDTMQRIYSDGEVNLGNSLPDSWSKPVKKMNHRCPPRVIKLINKIRSTVDGQEQRERTDKNEGFVHMFILHSKTDKRNAEKKVVQRMAEITGDPKWEIVDADYTTLILEHHMAANRLGFIDMFEPLYKNDKLKTGLLDGSLSGLQFFTRIILPIVEADEIGDKLKITNITREYSNLLKFQKGERDQLLRISKARGAVDKLLSLWDDSKDPTCIDILQCVAELNLFEIPDSIFPLSVKEKKEELISEEITADGKSDVLIAWFESLNAPFSQIRAYDSYINDKSRFMTHQGVKGLEFPRVMVIIDDSEARGFLFSYEKLFGVKDKTEADKKNENEGKDTSIDRTRRLFYVTCSRAEESLAIVAYSTEPELVKKHVIQEGWFNESEVEILNVQ</sequence>
<dbReference type="GO" id="GO:0043138">
    <property type="term" value="F:3'-5' DNA helicase activity"/>
    <property type="evidence" value="ECO:0007669"/>
    <property type="project" value="TreeGrafter"/>
</dbReference>
<feature type="binding site" evidence="5">
    <location>
        <begin position="36"/>
        <end position="43"/>
    </location>
    <ligand>
        <name>ATP</name>
        <dbReference type="ChEBI" id="CHEBI:30616"/>
    </ligand>
</feature>
<evidence type="ECO:0000313" key="7">
    <source>
        <dbReference type="EMBL" id="EKN63040.1"/>
    </source>
</evidence>
<gene>
    <name evidence="7" type="ORF">BAZO_18728</name>
</gene>
<evidence type="ECO:0000256" key="4">
    <source>
        <dbReference type="ARBA" id="ARBA00022840"/>
    </source>
</evidence>
<dbReference type="GO" id="GO:0005524">
    <property type="term" value="F:ATP binding"/>
    <property type="evidence" value="ECO:0007669"/>
    <property type="project" value="UniProtKB-UniRule"/>
</dbReference>
<dbReference type="PROSITE" id="PS51198">
    <property type="entry name" value="UVRD_HELICASE_ATP_BIND"/>
    <property type="match status" value="1"/>
</dbReference>
<keyword evidence="2 5" id="KW-0378">Hydrolase</keyword>
<proteinExistence type="predicted"/>
<evidence type="ECO:0000256" key="3">
    <source>
        <dbReference type="ARBA" id="ARBA00022806"/>
    </source>
</evidence>
<dbReference type="Pfam" id="PF00580">
    <property type="entry name" value="UvrD-helicase"/>
    <property type="match status" value="1"/>
</dbReference>
<dbReference type="AlphaFoldDB" id="K6BVV5"/>
<keyword evidence="3 5" id="KW-0347">Helicase</keyword>
<dbReference type="PANTHER" id="PTHR11070">
    <property type="entry name" value="UVRD / RECB / PCRA DNA HELICASE FAMILY MEMBER"/>
    <property type="match status" value="1"/>
</dbReference>
<protein>
    <submittedName>
        <fullName evidence="7">Pathogenesis-like protein</fullName>
    </submittedName>
</protein>
<keyword evidence="1 5" id="KW-0547">Nucleotide-binding</keyword>
<dbReference type="STRING" id="1131731.BAZO_18728"/>
<dbReference type="InterPro" id="IPR027417">
    <property type="entry name" value="P-loop_NTPase"/>
</dbReference>
<dbReference type="InterPro" id="IPR014016">
    <property type="entry name" value="UvrD-like_ATP-bd"/>
</dbReference>
<evidence type="ECO:0000313" key="8">
    <source>
        <dbReference type="Proteomes" id="UP000006315"/>
    </source>
</evidence>
<dbReference type="EMBL" id="AJLR01000148">
    <property type="protein sequence ID" value="EKN63040.1"/>
    <property type="molecule type" value="Genomic_DNA"/>
</dbReference>